<feature type="compositionally biased region" description="Polar residues" evidence="1">
    <location>
        <begin position="1"/>
        <end position="21"/>
    </location>
</feature>
<dbReference type="Proteomes" id="UP000654471">
    <property type="component" value="Unassembled WGS sequence"/>
</dbReference>
<protein>
    <submittedName>
        <fullName evidence="2">Uncharacterized protein</fullName>
    </submittedName>
</protein>
<keyword evidence="3" id="KW-1185">Reference proteome</keyword>
<reference evidence="3" key="1">
    <citation type="journal article" date="2019" name="Int. J. Syst. Evol. Microbiol.">
        <title>The Global Catalogue of Microorganisms (GCM) 10K type strain sequencing project: providing services to taxonomists for standard genome sequencing and annotation.</title>
        <authorList>
            <consortium name="The Broad Institute Genomics Platform"/>
            <consortium name="The Broad Institute Genome Sequencing Center for Infectious Disease"/>
            <person name="Wu L."/>
            <person name="Ma J."/>
        </authorList>
    </citation>
    <scope>NUCLEOTIDE SEQUENCE [LARGE SCALE GENOMIC DNA]</scope>
    <source>
        <strain evidence="3">JCM 3399</strain>
    </source>
</reference>
<feature type="region of interest" description="Disordered" evidence="1">
    <location>
        <begin position="1"/>
        <end position="55"/>
    </location>
</feature>
<gene>
    <name evidence="2" type="ORF">GCM10010211_47560</name>
</gene>
<proteinExistence type="predicted"/>
<evidence type="ECO:0000313" key="2">
    <source>
        <dbReference type="EMBL" id="GGU76074.1"/>
    </source>
</evidence>
<organism evidence="2 3">
    <name type="scientific">Streptomyces albospinus</name>
    <dbReference type="NCBI Taxonomy" id="285515"/>
    <lineage>
        <taxon>Bacteria</taxon>
        <taxon>Bacillati</taxon>
        <taxon>Actinomycetota</taxon>
        <taxon>Actinomycetes</taxon>
        <taxon>Kitasatosporales</taxon>
        <taxon>Streptomycetaceae</taxon>
        <taxon>Streptomyces</taxon>
    </lineage>
</organism>
<comment type="caution">
    <text evidence="2">The sequence shown here is derived from an EMBL/GenBank/DDBJ whole genome shotgun (WGS) entry which is preliminary data.</text>
</comment>
<dbReference type="EMBL" id="BMRP01000017">
    <property type="protein sequence ID" value="GGU76074.1"/>
    <property type="molecule type" value="Genomic_DNA"/>
</dbReference>
<evidence type="ECO:0000256" key="1">
    <source>
        <dbReference type="SAM" id="MobiDB-lite"/>
    </source>
</evidence>
<evidence type="ECO:0000313" key="3">
    <source>
        <dbReference type="Proteomes" id="UP000654471"/>
    </source>
</evidence>
<accession>A0ABQ2VBS2</accession>
<sequence>MTANDRISALMPSSLSATVARTTGAAPAYPDRPRRAARARPPARTGTGPGRKPVEKRLRAGRNGHVRCCYGQLRAPARLL</sequence>
<name>A0ABQ2VBS2_9ACTN</name>